<reference evidence="5" key="1">
    <citation type="submission" date="2021-01" db="EMBL/GenBank/DDBJ databases">
        <title>Active Sulfur Cycling in an Early Earth Analoge.</title>
        <authorList>
            <person name="Hahn C.R."/>
            <person name="Youssef N.H."/>
            <person name="Elshahed M."/>
        </authorList>
    </citation>
    <scope>NUCLEOTIDE SEQUENCE</scope>
    <source>
        <strain evidence="5">Zod_Metabat.1151</strain>
    </source>
</reference>
<feature type="domain" description="OB" evidence="3">
    <location>
        <begin position="209"/>
        <end position="263"/>
    </location>
</feature>
<feature type="region of interest" description="Disordered" evidence="2">
    <location>
        <begin position="1"/>
        <end position="20"/>
    </location>
</feature>
<comment type="caution">
    <text evidence="5">The sequence shown here is derived from an EMBL/GenBank/DDBJ whole genome shotgun (WGS) entry which is preliminary data.</text>
</comment>
<evidence type="ECO:0008006" key="7">
    <source>
        <dbReference type="Google" id="ProtNLM"/>
    </source>
</evidence>
<evidence type="ECO:0000259" key="3">
    <source>
        <dbReference type="Pfam" id="PF01336"/>
    </source>
</evidence>
<dbReference type="GO" id="GO:0000724">
    <property type="term" value="P:double-strand break repair via homologous recombination"/>
    <property type="evidence" value="ECO:0007669"/>
    <property type="project" value="TreeGrafter"/>
</dbReference>
<dbReference type="InterPro" id="IPR013955">
    <property type="entry name" value="Rep_factor-A_C"/>
</dbReference>
<gene>
    <name evidence="5" type="ORF">JW744_03175</name>
</gene>
<evidence type="ECO:0000313" key="5">
    <source>
        <dbReference type="EMBL" id="MBN2067443.1"/>
    </source>
</evidence>
<dbReference type="PANTHER" id="PTHR13356:SF0">
    <property type="entry name" value="SOSS COMPLEX SUBUNIT B HOMOLOG"/>
    <property type="match status" value="1"/>
</dbReference>
<feature type="compositionally biased region" description="Basic and acidic residues" evidence="2">
    <location>
        <begin position="1"/>
        <end position="10"/>
    </location>
</feature>
<dbReference type="SUPFAM" id="SSF50249">
    <property type="entry name" value="Nucleic acid-binding proteins"/>
    <property type="match status" value="3"/>
</dbReference>
<dbReference type="InterPro" id="IPR012340">
    <property type="entry name" value="NA-bd_OB-fold"/>
</dbReference>
<dbReference type="GO" id="GO:0003677">
    <property type="term" value="F:DNA binding"/>
    <property type="evidence" value="ECO:0007669"/>
    <property type="project" value="UniProtKB-KW"/>
</dbReference>
<dbReference type="Proteomes" id="UP000809243">
    <property type="component" value="Unassembled WGS sequence"/>
</dbReference>
<dbReference type="CDD" id="cd04491">
    <property type="entry name" value="SoSSB_OBF"/>
    <property type="match status" value="2"/>
</dbReference>
<feature type="domain" description="Replication factor A C-terminal" evidence="4">
    <location>
        <begin position="308"/>
        <end position="430"/>
    </location>
</feature>
<dbReference type="AlphaFoldDB" id="A0A939C6H3"/>
<evidence type="ECO:0000313" key="6">
    <source>
        <dbReference type="Proteomes" id="UP000809243"/>
    </source>
</evidence>
<evidence type="ECO:0000256" key="1">
    <source>
        <dbReference type="ARBA" id="ARBA00023125"/>
    </source>
</evidence>
<dbReference type="InterPro" id="IPR004365">
    <property type="entry name" value="NA-bd_OB_tRNA"/>
</dbReference>
<name>A0A939C6H3_9ARCH</name>
<sequence>MQESRQELIEKIAQGSGKSQSEVKELVEKKKEKFTGLLTEDGAAFMVAKELGIELGEASPVKGKISKLEDGQQNLDLLVRVMHVFSPKQFEKNGKKGKLCSLIVADDTGETRLTLWHRDVEKMRETGVEKGSVLLLRNCYVKTFNEKPQLNLSYNGSMAVNPKGADWSCLPKAERKECSLSELRPDMVDISAVARVLRLFPATDFEKQDRKGKVMNFLIADETATIRATAWNDLVEAAEKLHENDLIKVEGAYTKGGMQGIELHLGWRSRIIQNPKLGKELPSAMQLLNEKTETRKVRELNPELGIVAVQGAIVVVNPGQLRYSVCGTCGGKIQRLDQGVVCGKCGEVKEQDIRAVVSVRIDDGSAQINAVAYGETAEKLLGFGKQELQERLGKMQAEEIIGELQERLAGKKIKAIGRARENAYSNEMQFAVRNFEFG</sequence>
<organism evidence="5 6">
    <name type="scientific">Candidatus Iainarchaeum sp</name>
    <dbReference type="NCBI Taxonomy" id="3101447"/>
    <lineage>
        <taxon>Archaea</taxon>
        <taxon>Candidatus Iainarchaeota</taxon>
        <taxon>Candidatus Iainarchaeia</taxon>
        <taxon>Candidatus Iainarchaeales</taxon>
        <taxon>Candidatus Iainarchaeaceae</taxon>
        <taxon>Candidatus Iainarchaeum</taxon>
    </lineage>
</organism>
<dbReference type="InterPro" id="IPR051231">
    <property type="entry name" value="SOSS-B"/>
</dbReference>
<proteinExistence type="predicted"/>
<dbReference type="Pfam" id="PF08646">
    <property type="entry name" value="Rep_fac-A_C"/>
    <property type="match status" value="1"/>
</dbReference>
<dbReference type="Gene3D" id="2.40.50.140">
    <property type="entry name" value="Nucleic acid-binding proteins"/>
    <property type="match status" value="3"/>
</dbReference>
<dbReference type="GO" id="GO:0010212">
    <property type="term" value="P:response to ionizing radiation"/>
    <property type="evidence" value="ECO:0007669"/>
    <property type="project" value="TreeGrafter"/>
</dbReference>
<dbReference type="Pfam" id="PF01336">
    <property type="entry name" value="tRNA_anti-codon"/>
    <property type="match status" value="1"/>
</dbReference>
<dbReference type="EMBL" id="JAFGDB010000050">
    <property type="protein sequence ID" value="MBN2067443.1"/>
    <property type="molecule type" value="Genomic_DNA"/>
</dbReference>
<evidence type="ECO:0000256" key="2">
    <source>
        <dbReference type="SAM" id="MobiDB-lite"/>
    </source>
</evidence>
<keyword evidence="1" id="KW-0238">DNA-binding</keyword>
<protein>
    <recommendedName>
        <fullName evidence="7">DUF2240 family protein</fullName>
    </recommendedName>
</protein>
<accession>A0A939C6H3</accession>
<evidence type="ECO:0000259" key="4">
    <source>
        <dbReference type="Pfam" id="PF08646"/>
    </source>
</evidence>
<dbReference type="PANTHER" id="PTHR13356">
    <property type="entry name" value="OB FOLD NUCLEIC ACID BINDING PROTEIN-RELATED"/>
    <property type="match status" value="1"/>
</dbReference>